<sequence length="194" mass="21012">MIQPLPIDRTRAALLVMDFQRLVVDGYATDSKQLLSRTAKLLEAARDASIMVIYVVVAFRPGYPEVSERNMTFSAIRSSGRLAGDDSTIEIHPAVAPGPADTVVTKHRVSAFAGTDLDMILRANGIDTLLLTGILTSGVVLSTLCDAADADYRLFVVRDCCSDNDAEVHRVLLDKVFPRQAFVTEASAIISMLA</sequence>
<dbReference type="InterPro" id="IPR000868">
    <property type="entry name" value="Isochorismatase-like_dom"/>
</dbReference>
<dbReference type="InterPro" id="IPR050272">
    <property type="entry name" value="Isochorismatase-like_hydrls"/>
</dbReference>
<proteinExistence type="predicted"/>
<dbReference type="RefSeq" id="WP_167378444.1">
    <property type="nucleotide sequence ID" value="NZ_CAJNBA010000012.1"/>
</dbReference>
<dbReference type="Gene3D" id="3.40.50.850">
    <property type="entry name" value="Isochorismatase-like"/>
    <property type="match status" value="1"/>
</dbReference>
<evidence type="ECO:0000256" key="1">
    <source>
        <dbReference type="ARBA" id="ARBA00022801"/>
    </source>
</evidence>
<protein>
    <submittedName>
        <fullName evidence="3">Nicotinamidase-related amidase</fullName>
    </submittedName>
</protein>
<name>A0A1I7ECC5_9BURK</name>
<dbReference type="GO" id="GO:0016787">
    <property type="term" value="F:hydrolase activity"/>
    <property type="evidence" value="ECO:0007669"/>
    <property type="project" value="UniProtKB-KW"/>
</dbReference>
<dbReference type="Pfam" id="PF00857">
    <property type="entry name" value="Isochorismatase"/>
    <property type="match status" value="1"/>
</dbReference>
<evidence type="ECO:0000313" key="4">
    <source>
        <dbReference type="Proteomes" id="UP000198844"/>
    </source>
</evidence>
<dbReference type="InterPro" id="IPR036380">
    <property type="entry name" value="Isochorismatase-like_sf"/>
</dbReference>
<dbReference type="AlphaFoldDB" id="A0A1I7ECC5"/>
<dbReference type="EMBL" id="FPBH01000016">
    <property type="protein sequence ID" value="SFU21601.1"/>
    <property type="molecule type" value="Genomic_DNA"/>
</dbReference>
<dbReference type="PANTHER" id="PTHR43540">
    <property type="entry name" value="PEROXYUREIDOACRYLATE/UREIDOACRYLATE AMIDOHYDROLASE-RELATED"/>
    <property type="match status" value="1"/>
</dbReference>
<keyword evidence="1" id="KW-0378">Hydrolase</keyword>
<evidence type="ECO:0000259" key="2">
    <source>
        <dbReference type="Pfam" id="PF00857"/>
    </source>
</evidence>
<reference evidence="3 4" key="1">
    <citation type="submission" date="2016-10" db="EMBL/GenBank/DDBJ databases">
        <authorList>
            <person name="de Groot N.N."/>
        </authorList>
    </citation>
    <scope>NUCLEOTIDE SEQUENCE [LARGE SCALE GENOMIC DNA]</scope>
    <source>
        <strain evidence="3 4">LMG 27731</strain>
    </source>
</reference>
<dbReference type="CDD" id="cd00431">
    <property type="entry name" value="cysteine_hydrolases"/>
    <property type="match status" value="1"/>
</dbReference>
<accession>A0A1I7ECC5</accession>
<evidence type="ECO:0000313" key="3">
    <source>
        <dbReference type="EMBL" id="SFU21601.1"/>
    </source>
</evidence>
<feature type="domain" description="Isochorismatase-like" evidence="2">
    <location>
        <begin position="12"/>
        <end position="186"/>
    </location>
</feature>
<gene>
    <name evidence="3" type="ORF">SAMN05192563_1016142</name>
</gene>
<dbReference type="SUPFAM" id="SSF52499">
    <property type="entry name" value="Isochorismatase-like hydrolases"/>
    <property type="match status" value="1"/>
</dbReference>
<dbReference type="GeneID" id="77199405"/>
<dbReference type="Proteomes" id="UP000198844">
    <property type="component" value="Unassembled WGS sequence"/>
</dbReference>
<dbReference type="PANTHER" id="PTHR43540:SF1">
    <property type="entry name" value="ISOCHORISMATASE HYDROLASE"/>
    <property type="match status" value="1"/>
</dbReference>
<organism evidence="3 4">
    <name type="scientific">Paraburkholderia aspalathi</name>
    <dbReference type="NCBI Taxonomy" id="1324617"/>
    <lineage>
        <taxon>Bacteria</taxon>
        <taxon>Pseudomonadati</taxon>
        <taxon>Pseudomonadota</taxon>
        <taxon>Betaproteobacteria</taxon>
        <taxon>Burkholderiales</taxon>
        <taxon>Burkholderiaceae</taxon>
        <taxon>Paraburkholderia</taxon>
    </lineage>
</organism>